<dbReference type="GO" id="GO:0030798">
    <property type="term" value="F:trans-aconitate 2-methyltransferase activity"/>
    <property type="evidence" value="ECO:0007669"/>
    <property type="project" value="InterPro"/>
</dbReference>
<dbReference type="InterPro" id="IPR023149">
    <property type="entry name" value="Trans_acon_MeTrfase_C"/>
</dbReference>
<dbReference type="EMBL" id="CP060636">
    <property type="protein sequence ID" value="QNM13223.1"/>
    <property type="molecule type" value="Genomic_DNA"/>
</dbReference>
<organism evidence="4 5">
    <name type="scientific">[Eubacterium] hominis</name>
    <dbReference type="NCBI Taxonomy" id="2764325"/>
    <lineage>
        <taxon>Bacteria</taxon>
        <taxon>Bacillati</taxon>
        <taxon>Bacillota</taxon>
        <taxon>Erysipelotrichia</taxon>
        <taxon>Erysipelotrichales</taxon>
        <taxon>Erysipelotrichaceae</taxon>
        <taxon>Amedibacillus</taxon>
    </lineage>
</organism>
<dbReference type="Pfam" id="PF13649">
    <property type="entry name" value="Methyltransf_25"/>
    <property type="match status" value="1"/>
</dbReference>
<dbReference type="CDD" id="cd02440">
    <property type="entry name" value="AdoMet_MTases"/>
    <property type="match status" value="1"/>
</dbReference>
<dbReference type="Gene3D" id="1.10.150.290">
    <property type="entry name" value="S-adenosyl-L-methionine-dependent methyltransferases"/>
    <property type="match status" value="1"/>
</dbReference>
<name>A0A7G9GQZ1_9FIRM</name>
<evidence type="ECO:0000256" key="1">
    <source>
        <dbReference type="ARBA" id="ARBA00022603"/>
    </source>
</evidence>
<dbReference type="PANTHER" id="PTHR43861:SF1">
    <property type="entry name" value="TRANS-ACONITATE 2-METHYLTRANSFERASE"/>
    <property type="match status" value="1"/>
</dbReference>
<feature type="domain" description="Methyltransferase" evidence="3">
    <location>
        <begin position="35"/>
        <end position="119"/>
    </location>
</feature>
<dbReference type="PANTHER" id="PTHR43861">
    <property type="entry name" value="TRANS-ACONITATE 2-METHYLTRANSFERASE-RELATED"/>
    <property type="match status" value="1"/>
</dbReference>
<dbReference type="InterPro" id="IPR029063">
    <property type="entry name" value="SAM-dependent_MTases_sf"/>
</dbReference>
<dbReference type="AlphaFoldDB" id="A0A7G9GQZ1"/>
<proteinExistence type="predicted"/>
<evidence type="ECO:0000313" key="5">
    <source>
        <dbReference type="Proteomes" id="UP000515856"/>
    </source>
</evidence>
<dbReference type="GO" id="GO:0032259">
    <property type="term" value="P:methylation"/>
    <property type="evidence" value="ECO:0007669"/>
    <property type="project" value="UniProtKB-KW"/>
</dbReference>
<dbReference type="SUPFAM" id="SSF53335">
    <property type="entry name" value="S-adenosyl-L-methionine-dependent methyltransferases"/>
    <property type="match status" value="1"/>
</dbReference>
<dbReference type="InterPro" id="IPR041698">
    <property type="entry name" value="Methyltransf_25"/>
</dbReference>
<protein>
    <submittedName>
        <fullName evidence="4">Methyltransferase domain-containing protein</fullName>
    </submittedName>
</protein>
<gene>
    <name evidence="4" type="ORF">H9Q80_04525</name>
</gene>
<keyword evidence="2 4" id="KW-0808">Transferase</keyword>
<dbReference type="Proteomes" id="UP000515856">
    <property type="component" value="Chromosome"/>
</dbReference>
<evidence type="ECO:0000256" key="2">
    <source>
        <dbReference type="ARBA" id="ARBA00022679"/>
    </source>
</evidence>
<dbReference type="KEGG" id="ehn:H9Q80_04525"/>
<evidence type="ECO:0000313" key="4">
    <source>
        <dbReference type="EMBL" id="QNM13223.1"/>
    </source>
</evidence>
<keyword evidence="1 4" id="KW-0489">Methyltransferase</keyword>
<accession>A0A7G9GQZ1</accession>
<reference evidence="4 5" key="1">
    <citation type="submission" date="2020-08" db="EMBL/GenBank/DDBJ databases">
        <authorList>
            <person name="Liu C."/>
            <person name="Sun Q."/>
        </authorList>
    </citation>
    <scope>NUCLEOTIDE SEQUENCE [LARGE SCALE GENOMIC DNA]</scope>
    <source>
        <strain evidence="4 5">NSJ-61</strain>
    </source>
</reference>
<evidence type="ECO:0000259" key="3">
    <source>
        <dbReference type="Pfam" id="PF13649"/>
    </source>
</evidence>
<dbReference type="Gene3D" id="3.40.50.150">
    <property type="entry name" value="Vaccinia Virus protein VP39"/>
    <property type="match status" value="1"/>
</dbReference>
<keyword evidence="5" id="KW-1185">Reference proteome</keyword>
<sequence length="252" mass="29409">MSEWNVNQYTLFEKQRTQPAFDLVKRISDCTPHSIVDIGCGPGNSTEILYHQFPDAKIIGIDSSQNMIDKARNRFPDIDFYTCDVLDLKGTYDLIFSNACLQWVPDHQTLIPFLMDHLSDHGVLAVQMPYNYEEPLYKIVNEVTSDSKWGFDKLQIEHNVTLDSRSYIEILSKCCTEFDIWETKYFHLLPNHQALIEWIRSTKIRPYLAKLDFEKGIAFEKEILDKAISAYPPTKNGDIIFGFRRLFFKAYK</sequence>